<dbReference type="AlphaFoldDB" id="A0A5K4FEA5"/>
<proteinExistence type="predicted"/>
<protein>
    <submittedName>
        <fullName evidence="2">Ig-like domain-containing protein</fullName>
    </submittedName>
</protein>
<dbReference type="InParanoid" id="A0A5K4FEA5"/>
<dbReference type="Proteomes" id="UP000008854">
    <property type="component" value="Unassembled WGS sequence"/>
</dbReference>
<sequence length="311" mass="34880">MPGIIVNNSLGHVFNLSASNNIIPIHAIYCKPFIVQISFNGTMINTSIFNITPEDGKLEGSWKQYALTNNETGTVTHHCNFETLTGSDCKLSVVGSYQNSAGRCTYKRGIGDSSLNFLKSDSSYTLQCLDQSGYTEVSSILHNTASDQRNIFLENLHNSPLPEPDEEDRCPSEQDFIEVDGLTVTAIAEGSIHLLSWNKISEKFSECLSHYLLVRIHRRLKPKVIILSVMKYRVDGHLNNIITDISEDQNYIYKVKAYFKNSIKTQFSERVEIQTPMAVNHNCSCLTSDVHTNKTGIRVPALVMDRRAQIA</sequence>
<reference evidence="2" key="2">
    <citation type="submission" date="2019-11" db="UniProtKB">
        <authorList>
            <consortium name="WormBaseParasite"/>
        </authorList>
    </citation>
    <scope>IDENTIFICATION</scope>
    <source>
        <strain evidence="2">Puerto Rican</strain>
    </source>
</reference>
<accession>A0A5K4FEA5</accession>
<keyword evidence="1" id="KW-1185">Reference proteome</keyword>
<name>A0A5K4FEA5_SCHMA</name>
<organism evidence="1 2">
    <name type="scientific">Schistosoma mansoni</name>
    <name type="common">Blood fluke</name>
    <dbReference type="NCBI Taxonomy" id="6183"/>
    <lineage>
        <taxon>Eukaryota</taxon>
        <taxon>Metazoa</taxon>
        <taxon>Spiralia</taxon>
        <taxon>Lophotrochozoa</taxon>
        <taxon>Platyhelminthes</taxon>
        <taxon>Trematoda</taxon>
        <taxon>Digenea</taxon>
        <taxon>Strigeidida</taxon>
        <taxon>Schistosomatoidea</taxon>
        <taxon>Schistosomatidae</taxon>
        <taxon>Schistosoma</taxon>
    </lineage>
</organism>
<reference evidence="1" key="1">
    <citation type="journal article" date="2012" name="PLoS Negl. Trop. Dis.">
        <title>A systematically improved high quality genome and transcriptome of the human blood fluke Schistosoma mansoni.</title>
        <authorList>
            <person name="Protasio A.V."/>
            <person name="Tsai I.J."/>
            <person name="Babbage A."/>
            <person name="Nichol S."/>
            <person name="Hunt M."/>
            <person name="Aslett M.A."/>
            <person name="De Silva N."/>
            <person name="Velarde G.S."/>
            <person name="Anderson T.J."/>
            <person name="Clark R.C."/>
            <person name="Davidson C."/>
            <person name="Dillon G.P."/>
            <person name="Holroyd N.E."/>
            <person name="LoVerde P.T."/>
            <person name="Lloyd C."/>
            <person name="McQuillan J."/>
            <person name="Oliveira G."/>
            <person name="Otto T.D."/>
            <person name="Parker-Manuel S.J."/>
            <person name="Quail M.A."/>
            <person name="Wilson R.A."/>
            <person name="Zerlotini A."/>
            <person name="Dunne D.W."/>
            <person name="Berriman M."/>
        </authorList>
    </citation>
    <scope>NUCLEOTIDE SEQUENCE [LARGE SCALE GENOMIC DNA]</scope>
    <source>
        <strain evidence="1">Puerto Rican</strain>
    </source>
</reference>
<evidence type="ECO:0000313" key="1">
    <source>
        <dbReference type="Proteomes" id="UP000008854"/>
    </source>
</evidence>
<dbReference type="WBParaSite" id="Smp_344640.1">
    <property type="protein sequence ID" value="Smp_344640.1"/>
    <property type="gene ID" value="Smp_344640"/>
</dbReference>
<evidence type="ECO:0000313" key="2">
    <source>
        <dbReference type="WBParaSite" id="Smp_344640.1"/>
    </source>
</evidence>